<dbReference type="Proteomes" id="UP000821866">
    <property type="component" value="Chromosome 3"/>
</dbReference>
<gene>
    <name evidence="5" type="ORF">HPB51_023226</name>
</gene>
<dbReference type="AlphaFoldDB" id="A0A9J6ECQ4"/>
<dbReference type="Pfam" id="PF00169">
    <property type="entry name" value="PH"/>
    <property type="match status" value="1"/>
</dbReference>
<dbReference type="VEuPathDB" id="VectorBase:LOC119165096"/>
<dbReference type="Gene3D" id="1.25.40.530">
    <property type="entry name" value="MyTH4 domain"/>
    <property type="match status" value="1"/>
</dbReference>
<dbReference type="InterPro" id="IPR011993">
    <property type="entry name" value="PH-like_dom_sf"/>
</dbReference>
<evidence type="ECO:0000313" key="6">
    <source>
        <dbReference type="Proteomes" id="UP000821866"/>
    </source>
</evidence>
<evidence type="ECO:0000313" key="5">
    <source>
        <dbReference type="EMBL" id="KAH8032116.1"/>
    </source>
</evidence>
<dbReference type="SMART" id="SM00233">
    <property type="entry name" value="PH"/>
    <property type="match status" value="1"/>
</dbReference>
<dbReference type="InterPro" id="IPR001849">
    <property type="entry name" value="PH_domain"/>
</dbReference>
<feature type="region of interest" description="Disordered" evidence="3">
    <location>
        <begin position="182"/>
        <end position="206"/>
    </location>
</feature>
<evidence type="ECO:0000256" key="2">
    <source>
        <dbReference type="SAM" id="Coils"/>
    </source>
</evidence>
<reference evidence="5" key="1">
    <citation type="journal article" date="2020" name="Cell">
        <title>Large-Scale Comparative Analyses of Tick Genomes Elucidate Their Genetic Diversity and Vector Capacities.</title>
        <authorList>
            <consortium name="Tick Genome and Microbiome Consortium (TIGMIC)"/>
            <person name="Jia N."/>
            <person name="Wang J."/>
            <person name="Shi W."/>
            <person name="Du L."/>
            <person name="Sun Y."/>
            <person name="Zhan W."/>
            <person name="Jiang J.F."/>
            <person name="Wang Q."/>
            <person name="Zhang B."/>
            <person name="Ji P."/>
            <person name="Bell-Sakyi L."/>
            <person name="Cui X.M."/>
            <person name="Yuan T.T."/>
            <person name="Jiang B.G."/>
            <person name="Yang W.F."/>
            <person name="Lam T.T."/>
            <person name="Chang Q.C."/>
            <person name="Ding S.J."/>
            <person name="Wang X.J."/>
            <person name="Zhu J.G."/>
            <person name="Ruan X.D."/>
            <person name="Zhao L."/>
            <person name="Wei J.T."/>
            <person name="Ye R.Z."/>
            <person name="Que T.C."/>
            <person name="Du C.H."/>
            <person name="Zhou Y.H."/>
            <person name="Cheng J.X."/>
            <person name="Dai P.F."/>
            <person name="Guo W.B."/>
            <person name="Han X.H."/>
            <person name="Huang E.J."/>
            <person name="Li L.F."/>
            <person name="Wei W."/>
            <person name="Gao Y.C."/>
            <person name="Liu J.Z."/>
            <person name="Shao H.Z."/>
            <person name="Wang X."/>
            <person name="Wang C.C."/>
            <person name="Yang T.C."/>
            <person name="Huo Q.B."/>
            <person name="Li W."/>
            <person name="Chen H.Y."/>
            <person name="Chen S.E."/>
            <person name="Zhou L.G."/>
            <person name="Ni X.B."/>
            <person name="Tian J.H."/>
            <person name="Sheng Y."/>
            <person name="Liu T."/>
            <person name="Pan Y.S."/>
            <person name="Xia L.Y."/>
            <person name="Li J."/>
            <person name="Zhao F."/>
            <person name="Cao W.C."/>
        </authorList>
    </citation>
    <scope>NUCLEOTIDE SEQUENCE</scope>
    <source>
        <strain evidence="5">Rmic-2018</strain>
    </source>
</reference>
<dbReference type="PROSITE" id="PS50003">
    <property type="entry name" value="PH_DOMAIN"/>
    <property type="match status" value="1"/>
</dbReference>
<evidence type="ECO:0000256" key="1">
    <source>
        <dbReference type="ARBA" id="ARBA00022737"/>
    </source>
</evidence>
<feature type="coiled-coil region" evidence="2">
    <location>
        <begin position="66"/>
        <end position="93"/>
    </location>
</feature>
<organism evidence="5 6">
    <name type="scientific">Rhipicephalus microplus</name>
    <name type="common">Cattle tick</name>
    <name type="synonym">Boophilus microplus</name>
    <dbReference type="NCBI Taxonomy" id="6941"/>
    <lineage>
        <taxon>Eukaryota</taxon>
        <taxon>Metazoa</taxon>
        <taxon>Ecdysozoa</taxon>
        <taxon>Arthropoda</taxon>
        <taxon>Chelicerata</taxon>
        <taxon>Arachnida</taxon>
        <taxon>Acari</taxon>
        <taxon>Parasitiformes</taxon>
        <taxon>Ixodida</taxon>
        <taxon>Ixodoidea</taxon>
        <taxon>Ixodidae</taxon>
        <taxon>Rhipicephalinae</taxon>
        <taxon>Rhipicephalus</taxon>
        <taxon>Boophilus</taxon>
    </lineage>
</organism>
<comment type="caution">
    <text evidence="5">The sequence shown here is derived from an EMBL/GenBank/DDBJ whole genome shotgun (WGS) entry which is preliminary data.</text>
</comment>
<name>A0A9J6ECQ4_RHIMP</name>
<feature type="region of interest" description="Disordered" evidence="3">
    <location>
        <begin position="268"/>
        <end position="306"/>
    </location>
</feature>
<evidence type="ECO:0000256" key="3">
    <source>
        <dbReference type="SAM" id="MobiDB-lite"/>
    </source>
</evidence>
<accession>A0A9J6ECQ4</accession>
<dbReference type="FunFam" id="2.30.29.30:FF:000286">
    <property type="entry name" value="PH-protein kinase domain containing protein"/>
    <property type="match status" value="1"/>
</dbReference>
<keyword evidence="2" id="KW-0175">Coiled coil</keyword>
<dbReference type="PANTHER" id="PTHR22903:SF8">
    <property type="entry name" value="MAX-1A"/>
    <property type="match status" value="1"/>
</dbReference>
<dbReference type="Gene3D" id="2.30.29.30">
    <property type="entry name" value="Pleckstrin-homology domain (PH domain)/Phosphotyrosine-binding domain (PTB)"/>
    <property type="match status" value="1"/>
</dbReference>
<proteinExistence type="predicted"/>
<keyword evidence="1" id="KW-0677">Repeat</keyword>
<dbReference type="PANTHER" id="PTHR22903">
    <property type="entry name" value="PLEKHH PROTEIN"/>
    <property type="match status" value="1"/>
</dbReference>
<dbReference type="SUPFAM" id="SSF50729">
    <property type="entry name" value="PH domain-like"/>
    <property type="match status" value="1"/>
</dbReference>
<evidence type="ECO:0000259" key="4">
    <source>
        <dbReference type="PROSITE" id="PS50003"/>
    </source>
</evidence>
<dbReference type="EMBL" id="JABSTU010000005">
    <property type="protein sequence ID" value="KAH8032116.1"/>
    <property type="molecule type" value="Genomic_DNA"/>
</dbReference>
<reference evidence="5" key="2">
    <citation type="submission" date="2021-09" db="EMBL/GenBank/DDBJ databases">
        <authorList>
            <person name="Jia N."/>
            <person name="Wang J."/>
            <person name="Shi W."/>
            <person name="Du L."/>
            <person name="Sun Y."/>
            <person name="Zhan W."/>
            <person name="Jiang J."/>
            <person name="Wang Q."/>
            <person name="Zhang B."/>
            <person name="Ji P."/>
            <person name="Sakyi L.B."/>
            <person name="Cui X."/>
            <person name="Yuan T."/>
            <person name="Jiang B."/>
            <person name="Yang W."/>
            <person name="Lam T.T.-Y."/>
            <person name="Chang Q."/>
            <person name="Ding S."/>
            <person name="Wang X."/>
            <person name="Zhu J."/>
            <person name="Ruan X."/>
            <person name="Zhao L."/>
            <person name="Wei J."/>
            <person name="Que T."/>
            <person name="Du C."/>
            <person name="Cheng J."/>
            <person name="Dai P."/>
            <person name="Han X."/>
            <person name="Huang E."/>
            <person name="Gao Y."/>
            <person name="Liu J."/>
            <person name="Shao H."/>
            <person name="Ye R."/>
            <person name="Li L."/>
            <person name="Wei W."/>
            <person name="Wang X."/>
            <person name="Wang C."/>
            <person name="Huo Q."/>
            <person name="Li W."/>
            <person name="Guo W."/>
            <person name="Chen H."/>
            <person name="Chen S."/>
            <person name="Zhou L."/>
            <person name="Zhou L."/>
            <person name="Ni X."/>
            <person name="Tian J."/>
            <person name="Zhou Y."/>
            <person name="Sheng Y."/>
            <person name="Liu T."/>
            <person name="Pan Y."/>
            <person name="Xia L."/>
            <person name="Li J."/>
            <person name="Zhao F."/>
            <person name="Cao W."/>
        </authorList>
    </citation>
    <scope>NUCLEOTIDE SEQUENCE</scope>
    <source>
        <strain evidence="5">Rmic-2018</strain>
        <tissue evidence="5">Larvae</tissue>
    </source>
</reference>
<dbReference type="InterPro" id="IPR038185">
    <property type="entry name" value="MyTH4_dom_sf"/>
</dbReference>
<dbReference type="CDD" id="cd13282">
    <property type="entry name" value="PH1_PLEKHH1_PLEKHH2"/>
    <property type="match status" value="1"/>
</dbReference>
<sequence length="586" mass="64939">MGEQVLRLAEEVLRLERELAQQRQLRAHQAQRAHAQAQAVRLWVAQRLRQLEEHNTRLQARLSSSCKSSNEQNERCNEQLEELRRRLAQLSEQLATSAPPDDDEAPPAYTAAVLHPTSCPGVRLERKRFREVTTLSSCSSMASPEEDGTAHKGWPSPALERCRRGVVAPDEELHDYAEIYTPSREEGPAVPGSDTGRPPTPPRHRFPSWESRIYEVAANGIIQSLHSGTSGASSLEGTLPGSRLHSAFSELSVPVYAAVKGRASQIRSMPFTGESSDSSDNEDTSRTPLSGSSDRSPKAVGVRRETSAESLLSDDYAVPPDAVSTTADTLSLDSLEPHPPVVSRGTQESLYPALPEPAEKSGYLTKLGGKLKTWKRRWFVLANGTLRYYKAQSDVGRKPRGQIALDEVCRVTRAHGATTFEIATDKRSFYLTADCTSTMEEWVRVLQQVLRNRQLGSSHGAGEAGRPTVDGWVTKVKHGHARRCWGALIGRTFFYYRAPDDTDAWLYHLTVVSSGENASGSQYEQLISRLLEVDGDPGSVVWRHPLLLHSKEPLSQPLTSLASEELQSQALRLFKVRLLHCTDPEF</sequence>
<feature type="domain" description="PH" evidence="4">
    <location>
        <begin position="357"/>
        <end position="451"/>
    </location>
</feature>
<keyword evidence="6" id="KW-1185">Reference proteome</keyword>
<protein>
    <recommendedName>
        <fullName evidence="4">PH domain-containing protein</fullName>
    </recommendedName>
</protein>
<feature type="region of interest" description="Disordered" evidence="3">
    <location>
        <begin position="327"/>
        <end position="348"/>
    </location>
</feature>